<keyword evidence="9 17" id="KW-1133">Transmembrane helix</keyword>
<feature type="disulfide bond" evidence="15">
    <location>
        <begin position="1765"/>
        <end position="1780"/>
    </location>
</feature>
<dbReference type="PROSITE" id="PS00010">
    <property type="entry name" value="ASX_HYDROXYL"/>
    <property type="match status" value="2"/>
</dbReference>
<feature type="disulfide bond" evidence="15">
    <location>
        <begin position="859"/>
        <end position="874"/>
    </location>
</feature>
<evidence type="ECO:0000256" key="7">
    <source>
        <dbReference type="ARBA" id="ARBA00022729"/>
    </source>
</evidence>
<keyword evidence="4 14" id="KW-0245">EGF-like domain</keyword>
<keyword evidence="10 17" id="KW-0472">Membrane</keyword>
<evidence type="ECO:0000256" key="6">
    <source>
        <dbReference type="ARBA" id="ARBA00022692"/>
    </source>
</evidence>
<evidence type="ECO:0000256" key="5">
    <source>
        <dbReference type="ARBA" id="ARBA00022583"/>
    </source>
</evidence>
<dbReference type="FunFam" id="2.10.25.10:FF:000009">
    <property type="entry name" value="Low-density lipoprotein receptor isoform 1"/>
    <property type="match status" value="1"/>
</dbReference>
<feature type="domain" description="EGF-like" evidence="18">
    <location>
        <begin position="1076"/>
        <end position="1115"/>
    </location>
</feature>
<dbReference type="SMART" id="SM00192">
    <property type="entry name" value="LDLa"/>
    <property type="match status" value="11"/>
</dbReference>
<dbReference type="GO" id="GO:0043235">
    <property type="term" value="C:receptor complex"/>
    <property type="evidence" value="ECO:0007669"/>
    <property type="project" value="TreeGrafter"/>
</dbReference>
<feature type="disulfide bond" evidence="15">
    <location>
        <begin position="879"/>
        <end position="891"/>
    </location>
</feature>
<dbReference type="PROSITE" id="PS50026">
    <property type="entry name" value="EGF_3"/>
    <property type="match status" value="3"/>
</dbReference>
<dbReference type="InterPro" id="IPR023415">
    <property type="entry name" value="LDLR_class-A_CS"/>
</dbReference>
<feature type="disulfide bond" evidence="15">
    <location>
        <begin position="80"/>
        <end position="92"/>
    </location>
</feature>
<evidence type="ECO:0000259" key="18">
    <source>
        <dbReference type="PROSITE" id="PS50026"/>
    </source>
</evidence>
<dbReference type="InterPro" id="IPR000742">
    <property type="entry name" value="EGF"/>
</dbReference>
<accession>A0AAD1S6L8</accession>
<feature type="disulfide bond" evidence="15">
    <location>
        <begin position="87"/>
        <end position="105"/>
    </location>
</feature>
<evidence type="ECO:0000256" key="17">
    <source>
        <dbReference type="SAM" id="Phobius"/>
    </source>
</evidence>
<dbReference type="GO" id="GO:0005509">
    <property type="term" value="F:calcium ion binding"/>
    <property type="evidence" value="ECO:0007669"/>
    <property type="project" value="InterPro"/>
</dbReference>
<dbReference type="PROSITE" id="PS01187">
    <property type="entry name" value="EGF_CA"/>
    <property type="match status" value="1"/>
</dbReference>
<protein>
    <submittedName>
        <fullName evidence="19">Low-density lipo receptor-related 2-like</fullName>
    </submittedName>
</protein>
<evidence type="ECO:0000256" key="10">
    <source>
        <dbReference type="ARBA" id="ARBA00023136"/>
    </source>
</evidence>
<proteinExistence type="inferred from homology"/>
<dbReference type="InterPro" id="IPR036055">
    <property type="entry name" value="LDL_receptor-like_sf"/>
</dbReference>
<evidence type="ECO:0000256" key="16">
    <source>
        <dbReference type="PROSITE-ProRule" id="PRU00461"/>
    </source>
</evidence>
<dbReference type="EMBL" id="OW240916">
    <property type="protein sequence ID" value="CAH2292233.1"/>
    <property type="molecule type" value="Genomic_DNA"/>
</dbReference>
<feature type="disulfide bond" evidence="15">
    <location>
        <begin position="41"/>
        <end position="53"/>
    </location>
</feature>
<name>A0AAD1S6L8_PELCU</name>
<dbReference type="CDD" id="cd00112">
    <property type="entry name" value="LDLa"/>
    <property type="match status" value="11"/>
</dbReference>
<feature type="disulfide bond" evidence="15">
    <location>
        <begin position="820"/>
        <end position="835"/>
    </location>
</feature>
<keyword evidence="13" id="KW-0325">Glycoprotein</keyword>
<keyword evidence="3" id="KW-1003">Cell membrane</keyword>
<keyword evidence="6 17" id="KW-0812">Transmembrane</keyword>
<evidence type="ECO:0000256" key="12">
    <source>
        <dbReference type="ARBA" id="ARBA00023170"/>
    </source>
</evidence>
<feature type="disulfide bond" evidence="15">
    <location>
        <begin position="1003"/>
        <end position="1015"/>
    </location>
</feature>
<dbReference type="GO" id="GO:0016324">
    <property type="term" value="C:apical plasma membrane"/>
    <property type="evidence" value="ECO:0007669"/>
    <property type="project" value="TreeGrafter"/>
</dbReference>
<comment type="similarity">
    <text evidence="2">Belongs to the LDLR family.</text>
</comment>
<evidence type="ECO:0000256" key="8">
    <source>
        <dbReference type="ARBA" id="ARBA00022737"/>
    </source>
</evidence>
<dbReference type="FunFam" id="4.10.400.10:FF:000034">
    <property type="entry name" value="Low-density lipoprotein receptor-related protein 2"/>
    <property type="match status" value="1"/>
</dbReference>
<dbReference type="GO" id="GO:0042562">
    <property type="term" value="F:hormone binding"/>
    <property type="evidence" value="ECO:0007669"/>
    <property type="project" value="TreeGrafter"/>
</dbReference>
<evidence type="ECO:0000256" key="3">
    <source>
        <dbReference type="ARBA" id="ARBA00022475"/>
    </source>
</evidence>
<dbReference type="GO" id="GO:0006898">
    <property type="term" value="P:receptor-mediated endocytosis"/>
    <property type="evidence" value="ECO:0007669"/>
    <property type="project" value="TreeGrafter"/>
</dbReference>
<sequence>LACHGDKNAWQCDNGKCIPVTWRCDGFKDCLDGSDETECACTGRKIQCPNSECIDEWEVCDGHKDCDDGFDEQNCFKKSCMDNQWMCKNKVCIVESWKCDSVNNCGDGSDEDQCDIDECSLVYSPCHQICENTAGSFSCKCSNGYESEGKTACRVLDNATQILLATIDELSIVDVRTGVHQRLHSFKGVPVAVAYDLHRESYFWVDEKKKLKKFTIGKPNSALLYPDVGHVNSISVEWLMGQLYWSSKVNKSISVGLTDGRGYVNILEKDIAPDQLTVYPANRYMYWVNYGNKGNTTIEAAGMDGSNRHVITFVPMEQPLGLTIDYTASRLYWISEYKESIETVNIDGSGRFTFPDVLQREQAQLGLSVFESWFILADENVLFTLSRNNQSEQEILYNTSLITAFTVLHELRQPRYHSPCSPGACSHICLLSPVLEKSYRCACPAGLFLLPSGKCENLKIMCGGANDINLLELGFLGIYLKETRIVQVTAAIELMDVDSKRDLVYWIDHNGQLKRSSGISGVVEVIQTGGAVCQAKIEIPTGNIYWLSCEKNTVYVTKYSTTGTKAIYTSKQIINRLFLNWEKMFLYVVEDAKVLKQMNLTGGEVQDIFTSLEFEQISLDLKSSSMVWSSAKSGFYSFGFLKGKLYHLMDNFTSLSLDAYEPYLVNYNDPLIEIWDRKEMQIVSTVTQAKLTKLIIVKSAHLKGSTSVCSTDNGGCKAKEICAASNKGVVHCLCPDQENCSNDVETVVEVKNTRPTPLFCPRTFILCRDKKECVSPEYICDGEKDCLDGSDEDDCQSFCNSPDIFRCVDGKKCIPERFHCDGVPHCADISDETSCWKPTETCALRCQPDDHCIPQSWICDGNPDCADGIDEQGCHTEPCKTGSFRCNNGQCIPNTMHCDGDNDCNDHSDEQNCSIPRPLLCQKNEFQCHQSGECILKEWQCDGAKDCKDGTDEEECKSEQVTCSNMQWRCFSEDQCISVFMRCDGKKDCKDDSDEYDCDRTKCNSGMFQCKTHDCVPINVLCDGTKDCLDGSDEGGKCNIPCGMGCSVSCHVTPHGPECTCDKGFRLGNNPNECVDINECKEYYPCSQSCINENGTYRCTCHPGYLLEPDGHHCKVTGKEPVLLIAVEFELMLYKLRTLEEEMLTVSDKELMIISVDYDVLEQKIFWMDLNAESIKWVTLGTKDKGTLVKGIKSDCIAVDWVSRNMYWTDGSAGEIMAMPLNVTWKGYPEYTVVIDEDLDQPRSIVLHALNGLMYWSEIGRQSQIEQAGMDGTQRKVLITEQLGWPTGLALDLLTWRIYWSDDKFHCIGSATLHGTDIKLIRLKKIQNPFSLTVFEDEIYWSEITSRTVQKTDKYSGKKGSVLVKRHGQPFGLKVMHEVLQQRVENPCLKSGCSHICLIGPDLKGSCWCPNELMLATDKLNCVSFKDSSFLLIAFPTMVTKMYLPKLPYSAIADITKTKLISLTNVKPISSIDCIVHNMSLFFAVESGGFIAKSKFKENSLKDWKKVVPVEDSVTSVAVDWITGNIFWISTAKPQIQVATSDGLYKTILIGDGLYNPLCIAIHPPTGVLCYSDAGSEDLKSSPKIECSSMDGTRRKILWKKNKMAVGLTFANSGSQVFWADRVLYTIESIMLDGSNHKVIRSRLQGLVLFATSQDILLWTTYNNGSTTIWFSKADERGHGFLHVEQPLVDLKVYNRLEQQGSNRCSENNGGCGQICLPNSEGRTCKCSTGQRLIDGTTCVEELRCPDGFQTCKDKLKCVTVHQICDRHADCLDGSDEKSCVFLDHEFKTKPAKLPAATKVHDSNGERISQTETPARGLGSTIDMTNSEFDLPSDFGRKMESRPCNSETCNMRGTCGVENDEVKCQCMTGYSGLFCETGLKPLALPATLGTIAVLLAIVSAVVILVYVTRRKALQRTTSCASTRSLTQNTKVVEQLEFENVASSETFLNEAFDSEGFTLEQGPVALWCQFLQWRNLNHPKDPRMTPRHLRGQG</sequence>
<comment type="caution">
    <text evidence="14">Lacks conserved residue(s) required for the propagation of feature annotation.</text>
</comment>
<keyword evidence="8" id="KW-0677">Repeat</keyword>
<dbReference type="PANTHER" id="PTHR22722">
    <property type="entry name" value="LOW-DENSITY LIPOPROTEIN RECEPTOR-RELATED PROTEIN 2-RELATED"/>
    <property type="match status" value="1"/>
</dbReference>
<feature type="disulfide bond" evidence="15">
    <location>
        <begin position="60"/>
        <end position="75"/>
    </location>
</feature>
<dbReference type="SMART" id="SM00135">
    <property type="entry name" value="LY"/>
    <property type="match status" value="11"/>
</dbReference>
<dbReference type="InterPro" id="IPR002172">
    <property type="entry name" value="LDrepeatLR_classA_rpt"/>
</dbReference>
<dbReference type="InterPro" id="IPR000033">
    <property type="entry name" value="LDLR_classB_rpt"/>
</dbReference>
<dbReference type="Pfam" id="PF07645">
    <property type="entry name" value="EGF_CA"/>
    <property type="match status" value="2"/>
</dbReference>
<dbReference type="Gene3D" id="2.120.10.30">
    <property type="entry name" value="TolB, C-terminal domain"/>
    <property type="match status" value="4"/>
</dbReference>
<dbReference type="SMART" id="SM00179">
    <property type="entry name" value="EGF_CA"/>
    <property type="match status" value="2"/>
</dbReference>
<dbReference type="FunFam" id="2.120.10.30:FF:000241">
    <property type="entry name" value="Low-density lipoprotein receptor-related protein 6"/>
    <property type="match status" value="1"/>
</dbReference>
<evidence type="ECO:0000313" key="19">
    <source>
        <dbReference type="EMBL" id="CAH2292233.1"/>
    </source>
</evidence>
<evidence type="ECO:0000256" key="2">
    <source>
        <dbReference type="ARBA" id="ARBA00009939"/>
    </source>
</evidence>
<dbReference type="FunFam" id="4.10.400.10:FF:000024">
    <property type="entry name" value="Low-density lipoprotein RecePtor related"/>
    <property type="match status" value="1"/>
</dbReference>
<dbReference type="SUPFAM" id="SSF57196">
    <property type="entry name" value="EGF/Laminin"/>
    <property type="match status" value="2"/>
</dbReference>
<feature type="disulfide bond" evidence="15">
    <location>
        <begin position="886"/>
        <end position="904"/>
    </location>
</feature>
<dbReference type="Pfam" id="PF00058">
    <property type="entry name" value="Ldl_recept_b"/>
    <property type="match status" value="1"/>
</dbReference>
<feature type="domain" description="EGF-like" evidence="18">
    <location>
        <begin position="115"/>
        <end position="154"/>
    </location>
</feature>
<dbReference type="InterPro" id="IPR011042">
    <property type="entry name" value="6-blade_b-propeller_TolB-like"/>
</dbReference>
<dbReference type="Proteomes" id="UP001295444">
    <property type="component" value="Chromosome 05"/>
</dbReference>
<dbReference type="Gene3D" id="4.10.400.10">
    <property type="entry name" value="Low-density Lipoprotein Receptor"/>
    <property type="match status" value="11"/>
</dbReference>
<feature type="repeat" description="LDL-receptor class B" evidence="16">
    <location>
        <begin position="1252"/>
        <end position="1295"/>
    </location>
</feature>
<dbReference type="Gene3D" id="2.10.25.10">
    <property type="entry name" value="Laminin"/>
    <property type="match status" value="4"/>
</dbReference>
<feature type="disulfide bond" evidence="15">
    <location>
        <begin position="99"/>
        <end position="114"/>
    </location>
</feature>
<gene>
    <name evidence="19" type="ORF">PECUL_23A039259</name>
</gene>
<dbReference type="Pfam" id="PF00057">
    <property type="entry name" value="Ldl_recept_a"/>
    <property type="match status" value="10"/>
</dbReference>
<keyword evidence="7" id="KW-0732">Signal</keyword>
<feature type="disulfide bond" evidence="14">
    <location>
        <begin position="1866"/>
        <end position="1875"/>
    </location>
</feature>
<dbReference type="InterPro" id="IPR001881">
    <property type="entry name" value="EGF-like_Ca-bd_dom"/>
</dbReference>
<dbReference type="PRINTS" id="PR00261">
    <property type="entry name" value="LDLRECEPTOR"/>
</dbReference>
<dbReference type="SMART" id="SM00181">
    <property type="entry name" value="EGF"/>
    <property type="match status" value="11"/>
</dbReference>
<feature type="disulfide bond" evidence="15">
    <location>
        <begin position="1010"/>
        <end position="1028"/>
    </location>
</feature>
<feature type="non-terminal residue" evidence="19">
    <location>
        <position position="1"/>
    </location>
</feature>
<comment type="subcellular location">
    <subcellularLocation>
        <location evidence="1">Cell membrane</location>
        <topology evidence="1">Single-pass type I membrane protein</topology>
    </subcellularLocation>
</comment>
<evidence type="ECO:0000313" key="20">
    <source>
        <dbReference type="Proteomes" id="UP001295444"/>
    </source>
</evidence>
<reference evidence="19" key="1">
    <citation type="submission" date="2022-03" db="EMBL/GenBank/DDBJ databases">
        <authorList>
            <person name="Alioto T."/>
            <person name="Alioto T."/>
            <person name="Gomez Garrido J."/>
        </authorList>
    </citation>
    <scope>NUCLEOTIDE SEQUENCE</scope>
</reference>
<dbReference type="CDD" id="cd00054">
    <property type="entry name" value="EGF_CA"/>
    <property type="match status" value="2"/>
</dbReference>
<feature type="disulfide bond" evidence="15">
    <location>
        <begin position="48"/>
        <end position="66"/>
    </location>
</feature>
<evidence type="ECO:0000256" key="14">
    <source>
        <dbReference type="PROSITE-ProRule" id="PRU00076"/>
    </source>
</evidence>
<keyword evidence="12 19" id="KW-0675">Receptor</keyword>
<evidence type="ECO:0000256" key="1">
    <source>
        <dbReference type="ARBA" id="ARBA00004251"/>
    </source>
</evidence>
<evidence type="ECO:0000256" key="13">
    <source>
        <dbReference type="ARBA" id="ARBA00023180"/>
    </source>
</evidence>
<feature type="disulfide bond" evidence="15">
    <location>
        <begin position="780"/>
        <end position="795"/>
    </location>
</feature>
<feature type="disulfide bond" evidence="15">
    <location>
        <begin position="983"/>
        <end position="998"/>
    </location>
</feature>
<feature type="disulfide bond" evidence="15">
    <location>
        <begin position="12"/>
        <end position="30"/>
    </location>
</feature>
<organism evidence="19 20">
    <name type="scientific">Pelobates cultripes</name>
    <name type="common">Western spadefoot toad</name>
    <dbReference type="NCBI Taxonomy" id="61616"/>
    <lineage>
        <taxon>Eukaryota</taxon>
        <taxon>Metazoa</taxon>
        <taxon>Chordata</taxon>
        <taxon>Craniata</taxon>
        <taxon>Vertebrata</taxon>
        <taxon>Euteleostomi</taxon>
        <taxon>Amphibia</taxon>
        <taxon>Batrachia</taxon>
        <taxon>Anura</taxon>
        <taxon>Pelobatoidea</taxon>
        <taxon>Pelobatidae</taxon>
        <taxon>Pelobates</taxon>
    </lineage>
</organism>
<dbReference type="PANTHER" id="PTHR22722:SF12">
    <property type="entry name" value="EGF-LIKE DOMAIN-CONTAINING PROTEIN"/>
    <property type="match status" value="1"/>
</dbReference>
<keyword evidence="20" id="KW-1185">Reference proteome</keyword>
<dbReference type="InterPro" id="IPR000152">
    <property type="entry name" value="EGF-type_Asp/Asn_hydroxyl_site"/>
</dbReference>
<evidence type="ECO:0000256" key="4">
    <source>
        <dbReference type="ARBA" id="ARBA00022536"/>
    </source>
</evidence>
<feature type="disulfide bond" evidence="15">
    <location>
        <begin position="24"/>
        <end position="39"/>
    </location>
</feature>
<dbReference type="PROSITE" id="PS50068">
    <property type="entry name" value="LDLRA_2"/>
    <property type="match status" value="11"/>
</dbReference>
<feature type="disulfide bond" evidence="14">
    <location>
        <begin position="1080"/>
        <end position="1090"/>
    </location>
</feature>
<dbReference type="PROSITE" id="PS51120">
    <property type="entry name" value="LDLRB"/>
    <property type="match status" value="2"/>
</dbReference>
<dbReference type="InterPro" id="IPR049883">
    <property type="entry name" value="NOTCH1_EGF-like"/>
</dbReference>
<dbReference type="InterPro" id="IPR009030">
    <property type="entry name" value="Growth_fac_rcpt_cys_sf"/>
</dbReference>
<dbReference type="PROSITE" id="PS01209">
    <property type="entry name" value="LDLRA_1"/>
    <property type="match status" value="5"/>
</dbReference>
<dbReference type="SUPFAM" id="SSF57184">
    <property type="entry name" value="Growth factor receptor domain"/>
    <property type="match status" value="1"/>
</dbReference>
<feature type="disulfide bond" evidence="15">
    <location>
        <begin position="941"/>
        <end position="956"/>
    </location>
</feature>
<keyword evidence="11 14" id="KW-1015">Disulfide bond</keyword>
<feature type="transmembrane region" description="Helical" evidence="17">
    <location>
        <begin position="1882"/>
        <end position="1907"/>
    </location>
</feature>
<feature type="repeat" description="LDL-receptor class B" evidence="16">
    <location>
        <begin position="283"/>
        <end position="328"/>
    </location>
</feature>
<dbReference type="PROSITE" id="PS01186">
    <property type="entry name" value="EGF_2"/>
    <property type="match status" value="3"/>
</dbReference>
<dbReference type="SUPFAM" id="SSF63825">
    <property type="entry name" value="YWTD domain"/>
    <property type="match status" value="4"/>
</dbReference>
<dbReference type="PROSITE" id="PS00022">
    <property type="entry name" value="EGF_1"/>
    <property type="match status" value="1"/>
</dbReference>
<feature type="disulfide bond" evidence="15">
    <location>
        <begin position="898"/>
        <end position="913"/>
    </location>
</feature>
<feature type="domain" description="EGF-like" evidence="18">
    <location>
        <begin position="1840"/>
        <end position="1876"/>
    </location>
</feature>
<dbReference type="InterPro" id="IPR018097">
    <property type="entry name" value="EGF_Ca-bd_CS"/>
</dbReference>
<dbReference type="InterPro" id="IPR051221">
    <property type="entry name" value="LDLR-related"/>
</dbReference>
<evidence type="ECO:0000256" key="11">
    <source>
        <dbReference type="ARBA" id="ARBA00023157"/>
    </source>
</evidence>
<evidence type="ECO:0000256" key="15">
    <source>
        <dbReference type="PROSITE-ProRule" id="PRU00124"/>
    </source>
</evidence>
<dbReference type="SUPFAM" id="SSF57424">
    <property type="entry name" value="LDL receptor-like module"/>
    <property type="match status" value="11"/>
</dbReference>
<keyword evidence="5" id="KW-0254">Endocytosis</keyword>
<evidence type="ECO:0000256" key="9">
    <source>
        <dbReference type="ARBA" id="ARBA00022989"/>
    </source>
</evidence>